<name>A0A0C4DU26_MAGP6</name>
<evidence type="ECO:0000256" key="1">
    <source>
        <dbReference type="SAM" id="MobiDB-lite"/>
    </source>
</evidence>
<evidence type="ECO:0000313" key="4">
    <source>
        <dbReference type="Proteomes" id="UP000011715"/>
    </source>
</evidence>
<reference evidence="3" key="4">
    <citation type="journal article" date="2015" name="G3 (Bethesda)">
        <title>Genome sequences of three phytopathogenic species of the Magnaporthaceae family of fungi.</title>
        <authorList>
            <person name="Okagaki L.H."/>
            <person name="Nunes C.C."/>
            <person name="Sailsbery J."/>
            <person name="Clay B."/>
            <person name="Brown D."/>
            <person name="John T."/>
            <person name="Oh Y."/>
            <person name="Young N."/>
            <person name="Fitzgerald M."/>
            <person name="Haas B.J."/>
            <person name="Zeng Q."/>
            <person name="Young S."/>
            <person name="Adiconis X."/>
            <person name="Fan L."/>
            <person name="Levin J.Z."/>
            <person name="Mitchell T.K."/>
            <person name="Okubara P.A."/>
            <person name="Farman M.L."/>
            <person name="Kohn L.M."/>
            <person name="Birren B."/>
            <person name="Ma L.-J."/>
            <person name="Dean R.A."/>
        </authorList>
    </citation>
    <scope>NUCLEOTIDE SEQUENCE</scope>
    <source>
        <strain evidence="3">ATCC 64411 / 73-15</strain>
    </source>
</reference>
<dbReference type="EnsemblFungi" id="MAPG_03460T0">
    <property type="protein sequence ID" value="MAPG_03460T0"/>
    <property type="gene ID" value="MAPG_03460"/>
</dbReference>
<evidence type="ECO:0000313" key="2">
    <source>
        <dbReference type="EMBL" id="KLU84417.1"/>
    </source>
</evidence>
<dbReference type="VEuPathDB" id="FungiDB:MAPG_03460"/>
<reference evidence="2" key="3">
    <citation type="submission" date="2011-03" db="EMBL/GenBank/DDBJ databases">
        <title>Annotation of Magnaporthe poae ATCC 64411.</title>
        <authorList>
            <person name="Ma L.-J."/>
            <person name="Dead R."/>
            <person name="Young S.K."/>
            <person name="Zeng Q."/>
            <person name="Gargeya S."/>
            <person name="Fitzgerald M."/>
            <person name="Haas B."/>
            <person name="Abouelleil A."/>
            <person name="Alvarado L."/>
            <person name="Arachchi H.M."/>
            <person name="Berlin A."/>
            <person name="Brown A."/>
            <person name="Chapman S.B."/>
            <person name="Chen Z."/>
            <person name="Dunbar C."/>
            <person name="Freedman E."/>
            <person name="Gearin G."/>
            <person name="Gellesch M."/>
            <person name="Goldberg J."/>
            <person name="Griggs A."/>
            <person name="Gujja S."/>
            <person name="Heiman D."/>
            <person name="Howarth C."/>
            <person name="Larson L."/>
            <person name="Lui A."/>
            <person name="MacDonald P.J.P."/>
            <person name="Mehta T."/>
            <person name="Montmayeur A."/>
            <person name="Murphy C."/>
            <person name="Neiman D."/>
            <person name="Pearson M."/>
            <person name="Priest M."/>
            <person name="Roberts A."/>
            <person name="Saif S."/>
            <person name="Shea T."/>
            <person name="Shenoy N."/>
            <person name="Sisk P."/>
            <person name="Stolte C."/>
            <person name="Sykes S."/>
            <person name="Yandava C."/>
            <person name="Wortman J."/>
            <person name="Nusbaum C."/>
            <person name="Birren B."/>
        </authorList>
    </citation>
    <scope>NUCLEOTIDE SEQUENCE</scope>
    <source>
        <strain evidence="2">ATCC 64411</strain>
    </source>
</reference>
<proteinExistence type="predicted"/>
<organism evidence="3 4">
    <name type="scientific">Magnaporthiopsis poae (strain ATCC 64411 / 73-15)</name>
    <name type="common">Kentucky bluegrass fungus</name>
    <name type="synonym">Magnaporthe poae</name>
    <dbReference type="NCBI Taxonomy" id="644358"/>
    <lineage>
        <taxon>Eukaryota</taxon>
        <taxon>Fungi</taxon>
        <taxon>Dikarya</taxon>
        <taxon>Ascomycota</taxon>
        <taxon>Pezizomycotina</taxon>
        <taxon>Sordariomycetes</taxon>
        <taxon>Sordariomycetidae</taxon>
        <taxon>Magnaporthales</taxon>
        <taxon>Magnaporthaceae</taxon>
        <taxon>Magnaporthiopsis</taxon>
    </lineage>
</organism>
<sequence>MRREIDDILGGSMDAKEFHQLKNLAKKITDYDAQDDDDDEEVAGAKDEEEIDDRQGAAVDSRTMMTTERVSEAPFINRWLAIGSNILCASEDEVDGEDESDQPVPEAGIGVGPESTDAAADTLDGEAMIINSAPQGKSAQDKPKDTNYMPVSGLSDAPSRQRSMATLGQTGSPPQDLNDVIKKEE</sequence>
<feature type="compositionally biased region" description="Acidic residues" evidence="1">
    <location>
        <begin position="32"/>
        <end position="52"/>
    </location>
</feature>
<reference evidence="3" key="5">
    <citation type="submission" date="2015-06" db="UniProtKB">
        <authorList>
            <consortium name="EnsemblFungi"/>
        </authorList>
    </citation>
    <scope>IDENTIFICATION</scope>
    <source>
        <strain evidence="3">ATCC 64411</strain>
    </source>
</reference>
<dbReference type="Proteomes" id="UP000011715">
    <property type="component" value="Unassembled WGS sequence"/>
</dbReference>
<feature type="compositionally biased region" description="Acidic residues" evidence="1">
    <location>
        <begin position="90"/>
        <end position="101"/>
    </location>
</feature>
<protein>
    <submittedName>
        <fullName evidence="2 3">Uncharacterized protein</fullName>
    </submittedName>
</protein>
<dbReference type="EMBL" id="GL876967">
    <property type="protein sequence ID" value="KLU84417.1"/>
    <property type="molecule type" value="Genomic_DNA"/>
</dbReference>
<accession>A0A0C4DU26</accession>
<dbReference type="EMBL" id="ADBL01000824">
    <property type="status" value="NOT_ANNOTATED_CDS"/>
    <property type="molecule type" value="Genomic_DNA"/>
</dbReference>
<evidence type="ECO:0000313" key="3">
    <source>
        <dbReference type="EnsemblFungi" id="MAPG_03460T0"/>
    </source>
</evidence>
<feature type="region of interest" description="Disordered" evidence="1">
    <location>
        <begin position="30"/>
        <end position="65"/>
    </location>
</feature>
<reference evidence="2" key="2">
    <citation type="submission" date="2010-05" db="EMBL/GenBank/DDBJ databases">
        <title>The Genome Sequence of Magnaporthe poae strain ATCC 64411.</title>
        <authorList>
            <consortium name="The Broad Institute Genome Sequencing Platform"/>
            <consortium name="Broad Institute Genome Sequencing Center for Infectious Disease"/>
            <person name="Ma L.-J."/>
            <person name="Dead R."/>
            <person name="Young S."/>
            <person name="Zeng Q."/>
            <person name="Koehrsen M."/>
            <person name="Alvarado L."/>
            <person name="Berlin A."/>
            <person name="Chapman S.B."/>
            <person name="Chen Z."/>
            <person name="Freedman E."/>
            <person name="Gellesch M."/>
            <person name="Goldberg J."/>
            <person name="Griggs A."/>
            <person name="Gujja S."/>
            <person name="Heilman E.R."/>
            <person name="Heiman D."/>
            <person name="Hepburn T."/>
            <person name="Howarth C."/>
            <person name="Jen D."/>
            <person name="Larson L."/>
            <person name="Mehta T."/>
            <person name="Neiman D."/>
            <person name="Pearson M."/>
            <person name="Roberts A."/>
            <person name="Saif S."/>
            <person name="Shea T."/>
            <person name="Shenoy N."/>
            <person name="Sisk P."/>
            <person name="Stolte C."/>
            <person name="Sykes S."/>
            <person name="Walk T."/>
            <person name="White J."/>
            <person name="Yandava C."/>
            <person name="Haas B."/>
            <person name="Nusbaum C."/>
            <person name="Birren B."/>
        </authorList>
    </citation>
    <scope>NUCLEOTIDE SEQUENCE</scope>
    <source>
        <strain evidence="2">ATCC 64411</strain>
    </source>
</reference>
<reference evidence="4" key="1">
    <citation type="submission" date="2010-05" db="EMBL/GenBank/DDBJ databases">
        <title>The genome sequence of Magnaporthe poae strain ATCC 64411.</title>
        <authorList>
            <person name="Ma L.-J."/>
            <person name="Dead R."/>
            <person name="Young S."/>
            <person name="Zeng Q."/>
            <person name="Koehrsen M."/>
            <person name="Alvarado L."/>
            <person name="Berlin A."/>
            <person name="Chapman S.B."/>
            <person name="Chen Z."/>
            <person name="Freedman E."/>
            <person name="Gellesch M."/>
            <person name="Goldberg J."/>
            <person name="Griggs A."/>
            <person name="Gujja S."/>
            <person name="Heilman E.R."/>
            <person name="Heiman D."/>
            <person name="Hepburn T."/>
            <person name="Howarth C."/>
            <person name="Jen D."/>
            <person name="Larson L."/>
            <person name="Mehta T."/>
            <person name="Neiman D."/>
            <person name="Pearson M."/>
            <person name="Roberts A."/>
            <person name="Saif S."/>
            <person name="Shea T."/>
            <person name="Shenoy N."/>
            <person name="Sisk P."/>
            <person name="Stolte C."/>
            <person name="Sykes S."/>
            <person name="Walk T."/>
            <person name="White J."/>
            <person name="Yandava C."/>
            <person name="Haas B."/>
            <person name="Nusbaum C."/>
            <person name="Birren B."/>
        </authorList>
    </citation>
    <scope>NUCLEOTIDE SEQUENCE [LARGE SCALE GENOMIC DNA]</scope>
    <source>
        <strain evidence="4">ATCC 64411 / 73-15</strain>
    </source>
</reference>
<feature type="region of interest" description="Disordered" evidence="1">
    <location>
        <begin position="90"/>
        <end position="185"/>
    </location>
</feature>
<keyword evidence="4" id="KW-1185">Reference proteome</keyword>
<feature type="compositionally biased region" description="Polar residues" evidence="1">
    <location>
        <begin position="158"/>
        <end position="175"/>
    </location>
</feature>
<dbReference type="AlphaFoldDB" id="A0A0C4DU26"/>
<dbReference type="STRING" id="644358.A0A0C4DU26"/>
<gene>
    <name evidence="2" type="ORF">MAPG_03460</name>
</gene>